<dbReference type="EMBL" id="JASUBT010000013">
    <property type="protein sequence ID" value="MDL4937105.1"/>
    <property type="molecule type" value="Genomic_DNA"/>
</dbReference>
<keyword evidence="1" id="KW-0812">Transmembrane</keyword>
<reference evidence="2 3" key="1">
    <citation type="submission" date="2023-06" db="EMBL/GenBank/DDBJ databases">
        <title>Acute promotion of culturable opportunistic pathogens and persistent increase of antibiotic resistance following antibiotic exposure in mouse gut microbiota.</title>
        <authorList>
            <person name="Li L."/>
            <person name="Wang B."/>
            <person name="Sun Y."/>
            <person name="Wang M."/>
            <person name="Xu H."/>
        </authorList>
    </citation>
    <scope>NUCLEOTIDE SEQUENCE [LARGE SCALE GENOMIC DNA]</scope>
    <source>
        <strain evidence="2 3">CRI2_2</strain>
    </source>
</reference>
<gene>
    <name evidence="2" type="ORF">QRX88_15480</name>
</gene>
<keyword evidence="1" id="KW-0472">Membrane</keyword>
<keyword evidence="1" id="KW-1133">Transmembrane helix</keyword>
<name>A0ABD4ZWM0_ENTGA</name>
<evidence type="ECO:0000256" key="1">
    <source>
        <dbReference type="SAM" id="Phobius"/>
    </source>
</evidence>
<organism evidence="2 3">
    <name type="scientific">Enterococcus gallinarum</name>
    <dbReference type="NCBI Taxonomy" id="1353"/>
    <lineage>
        <taxon>Bacteria</taxon>
        <taxon>Bacillati</taxon>
        <taxon>Bacillota</taxon>
        <taxon>Bacilli</taxon>
        <taxon>Lactobacillales</taxon>
        <taxon>Enterococcaceae</taxon>
        <taxon>Enterococcus</taxon>
    </lineage>
</organism>
<feature type="transmembrane region" description="Helical" evidence="1">
    <location>
        <begin position="12"/>
        <end position="36"/>
    </location>
</feature>
<dbReference type="AlphaFoldDB" id="A0ABD4ZWM0"/>
<accession>A0ABD4ZWM0</accession>
<dbReference type="Proteomes" id="UP001241571">
    <property type="component" value="Unassembled WGS sequence"/>
</dbReference>
<evidence type="ECO:0000313" key="2">
    <source>
        <dbReference type="EMBL" id="MDL4937105.1"/>
    </source>
</evidence>
<proteinExistence type="predicted"/>
<dbReference type="RefSeq" id="WP_228073947.1">
    <property type="nucleotide sequence ID" value="NZ_CP078507.1"/>
</dbReference>
<comment type="caution">
    <text evidence="2">The sequence shown here is derived from an EMBL/GenBank/DDBJ whole genome shotgun (WGS) entry which is preliminary data.</text>
</comment>
<protein>
    <submittedName>
        <fullName evidence="2">Uncharacterized protein</fullName>
    </submittedName>
</protein>
<sequence length="66" mass="7328">MYYRNLKKGEAFLQEVDIIGILLASAPVLIALIGLIEACVKLADTIINARSSKLKSKKKRKKNAKK</sequence>
<evidence type="ECO:0000313" key="3">
    <source>
        <dbReference type="Proteomes" id="UP001241571"/>
    </source>
</evidence>